<evidence type="ECO:0000313" key="2">
    <source>
        <dbReference type="EMBL" id="QPC42140.1"/>
    </source>
</evidence>
<dbReference type="AlphaFoldDB" id="A0A7S8C2G2"/>
<dbReference type="Proteomes" id="UP000593594">
    <property type="component" value="Chromosome"/>
</dbReference>
<evidence type="ECO:0000313" key="3">
    <source>
        <dbReference type="Proteomes" id="UP000593594"/>
    </source>
</evidence>
<feature type="region of interest" description="Disordered" evidence="1">
    <location>
        <begin position="78"/>
        <end position="100"/>
    </location>
</feature>
<protein>
    <recommendedName>
        <fullName evidence="4">DUF1127 domain-containing protein</fullName>
    </recommendedName>
</protein>
<proteinExistence type="predicted"/>
<dbReference type="KEGG" id="kmn:HW532_05145"/>
<evidence type="ECO:0008006" key="4">
    <source>
        <dbReference type="Google" id="ProtNLM"/>
    </source>
</evidence>
<reference evidence="2 3" key="1">
    <citation type="submission" date="2020-06" db="EMBL/GenBank/DDBJ databases">
        <title>Genome sequence of 2 isolates from Red Sea Mangroves.</title>
        <authorList>
            <person name="Sefrji F."/>
            <person name="Michoud G."/>
            <person name="Merlino G."/>
            <person name="Daffonchio D."/>
        </authorList>
    </citation>
    <scope>NUCLEOTIDE SEQUENCE [LARGE SCALE GENOMIC DNA]</scope>
    <source>
        <strain evidence="2 3">R1DC25</strain>
    </source>
</reference>
<keyword evidence="3" id="KW-1185">Reference proteome</keyword>
<dbReference type="RefSeq" id="WP_213163372.1">
    <property type="nucleotide sequence ID" value="NZ_CP058214.1"/>
</dbReference>
<name>A0A7S8C2G2_9HYPH</name>
<dbReference type="EMBL" id="CP058214">
    <property type="protein sequence ID" value="QPC42140.1"/>
    <property type="molecule type" value="Genomic_DNA"/>
</dbReference>
<evidence type="ECO:0000256" key="1">
    <source>
        <dbReference type="SAM" id="MobiDB-lite"/>
    </source>
</evidence>
<organism evidence="2 3">
    <name type="scientific">Kaustia mangrovi</name>
    <dbReference type="NCBI Taxonomy" id="2593653"/>
    <lineage>
        <taxon>Bacteria</taxon>
        <taxon>Pseudomonadati</taxon>
        <taxon>Pseudomonadota</taxon>
        <taxon>Alphaproteobacteria</taxon>
        <taxon>Hyphomicrobiales</taxon>
        <taxon>Parvibaculaceae</taxon>
        <taxon>Kaustia</taxon>
    </lineage>
</organism>
<sequence>MRTSVLAQGHLHHAGRLHMPAVFHNWLVRQRLKKLLGVDERILDDMGLTRSEVFWALDLPLSVNPAVELQRRAQARRDQSFAHRVNRGRRQIKPVSAAAA</sequence>
<accession>A0A7S8C2G2</accession>
<gene>
    <name evidence="2" type="ORF">HW532_05145</name>
</gene>